<dbReference type="EMBL" id="CP017599">
    <property type="protein sequence ID" value="AOX02084.1"/>
    <property type="molecule type" value="Genomic_DNA"/>
</dbReference>
<dbReference type="PANTHER" id="PTHR38009">
    <property type="entry name" value="CONSERVED HYPOTHETICAL PHAGE TAIL PROTEIN"/>
    <property type="match status" value="1"/>
</dbReference>
<dbReference type="KEGG" id="mpro:BJP34_23950"/>
<dbReference type="Proteomes" id="UP000177870">
    <property type="component" value="Chromosome"/>
</dbReference>
<dbReference type="PANTHER" id="PTHR38009:SF1">
    <property type="entry name" value="CONSERVED HYPOTHETICAL PHAGE TAIL PROTEIN"/>
    <property type="match status" value="1"/>
</dbReference>
<dbReference type="InterPro" id="IPR010667">
    <property type="entry name" value="Phage_T4_Gp19"/>
</dbReference>
<name>A0A1D8TWX4_9CYAN</name>
<sequence length="183" mass="19841">MASLASVVPLGANAAYAGVTGALGARLDPYQGFNFLIEIEGLVTGGFIEVRGLESEIELEERPEGGQNRYVHQLLGRTKYPNLTLKHGLTGIDSLWTWYQATSQGVIRRKNGTIMLLDRQNIPAMYWNFKQALPVKWTGPEFNASSNEIAFETIELIHKGISKPVLSQALSGGRAVAGLAGAL</sequence>
<organism evidence="1 2">
    <name type="scientific">Moorena producens PAL-8-15-08-1</name>
    <dbReference type="NCBI Taxonomy" id="1458985"/>
    <lineage>
        <taxon>Bacteria</taxon>
        <taxon>Bacillati</taxon>
        <taxon>Cyanobacteriota</taxon>
        <taxon>Cyanophyceae</taxon>
        <taxon>Coleofasciculales</taxon>
        <taxon>Coleofasciculaceae</taxon>
        <taxon>Moorena</taxon>
    </lineage>
</organism>
<accession>A0A1D8TWX4</accession>
<dbReference type="STRING" id="1458985.BJP34_23950"/>
<dbReference type="Pfam" id="PF06841">
    <property type="entry name" value="Phage_T4_gp19"/>
    <property type="match status" value="1"/>
</dbReference>
<dbReference type="GO" id="GO:0005198">
    <property type="term" value="F:structural molecule activity"/>
    <property type="evidence" value="ECO:0007669"/>
    <property type="project" value="InterPro"/>
</dbReference>
<reference evidence="2" key="1">
    <citation type="submission" date="2016-10" db="EMBL/GenBank/DDBJ databases">
        <title>Comparative genomics uncovers the prolific and rare metabolic potential of the cyanobacterial genus Moorea.</title>
        <authorList>
            <person name="Leao T."/>
            <person name="Castelao G."/>
            <person name="Korobeynikov A."/>
            <person name="Monroe E.A."/>
            <person name="Podell S."/>
            <person name="Glukhov E."/>
            <person name="Allen E."/>
            <person name="Gerwick W.H."/>
            <person name="Gerwick L."/>
        </authorList>
    </citation>
    <scope>NUCLEOTIDE SEQUENCE [LARGE SCALE GENOMIC DNA]</scope>
    <source>
        <strain evidence="2">PAL-8-15-08-1</strain>
    </source>
</reference>
<dbReference type="NCBIfam" id="TIGR02241">
    <property type="entry name" value="conserved hypothetical phage tail region protein"/>
    <property type="match status" value="1"/>
</dbReference>
<evidence type="ECO:0000313" key="2">
    <source>
        <dbReference type="Proteomes" id="UP000177870"/>
    </source>
</evidence>
<proteinExistence type="predicted"/>
<dbReference type="InterPro" id="IPR011747">
    <property type="entry name" value="CHP02241"/>
</dbReference>
<dbReference type="OrthoDB" id="529773at2"/>
<gene>
    <name evidence="1" type="ORF">BJP34_23950</name>
</gene>
<dbReference type="AlphaFoldDB" id="A0A1D8TWX4"/>
<protein>
    <submittedName>
        <fullName evidence="1">Phage tail protein</fullName>
    </submittedName>
</protein>
<evidence type="ECO:0000313" key="1">
    <source>
        <dbReference type="EMBL" id="AOX02084.1"/>
    </source>
</evidence>